<keyword evidence="5" id="KW-0931">ER-Golgi transport</keyword>
<dbReference type="Pfam" id="PF13850">
    <property type="entry name" value="ERGIC_N"/>
    <property type="match status" value="1"/>
</dbReference>
<dbReference type="Pfam" id="PF07970">
    <property type="entry name" value="COPIIcoated_ERV"/>
    <property type="match status" value="1"/>
</dbReference>
<feature type="domain" description="Endoplasmic reticulum vesicle transporter C-terminal" evidence="6">
    <location>
        <begin position="157"/>
        <end position="319"/>
    </location>
</feature>
<evidence type="ECO:0000256" key="1">
    <source>
        <dbReference type="ARBA" id="ARBA00004370"/>
    </source>
</evidence>
<evidence type="ECO:0000256" key="2">
    <source>
        <dbReference type="ARBA" id="ARBA00022692"/>
    </source>
</evidence>
<proteinExistence type="inferred from homology"/>
<dbReference type="InterPro" id="IPR039542">
    <property type="entry name" value="Erv_N"/>
</dbReference>
<dbReference type="GeneID" id="11534941"/>
<keyword evidence="4 5" id="KW-0472">Membrane</keyword>
<evidence type="ECO:0000256" key="4">
    <source>
        <dbReference type="ARBA" id="ARBA00023136"/>
    </source>
</evidence>
<comment type="subcellular location">
    <subcellularLocation>
        <location evidence="5">Endoplasmic reticulum membrane</location>
        <topology evidence="5">Multi-pass membrane protein</topology>
    </subcellularLocation>
    <subcellularLocation>
        <location evidence="5">Endoplasmic reticulum-Golgi intermediate compartment membrane</location>
        <topology evidence="5">Multi-pass membrane protein</topology>
    </subcellularLocation>
    <subcellularLocation>
        <location evidence="5">Golgi apparatus membrane</location>
        <topology evidence="5">Multi-pass membrane protein</topology>
    </subcellularLocation>
    <subcellularLocation>
        <location evidence="1">Membrane</location>
    </subcellularLocation>
</comment>
<dbReference type="STRING" id="1071381.G8BQC1"/>
<keyword evidence="2 5" id="KW-0812">Transmembrane</keyword>
<keyword evidence="3 5" id="KW-1133">Transmembrane helix</keyword>
<evidence type="ECO:0000259" key="7">
    <source>
        <dbReference type="Pfam" id="PF13850"/>
    </source>
</evidence>
<dbReference type="OMA" id="MTNHYLR"/>
<gene>
    <name evidence="8" type="primary">TPHA0B00460</name>
    <name evidence="8" type="ordered locus">TPHA_0B00460</name>
</gene>
<dbReference type="PANTHER" id="PTHR10984:SF81">
    <property type="entry name" value="ER-DERIVED VESICLES PROTEIN ERV41"/>
    <property type="match status" value="1"/>
</dbReference>
<dbReference type="GO" id="GO:0033116">
    <property type="term" value="C:endoplasmic reticulum-Golgi intermediate compartment membrane"/>
    <property type="evidence" value="ECO:0007669"/>
    <property type="project" value="UniProtKB-SubCell"/>
</dbReference>
<keyword evidence="5" id="KW-0333">Golgi apparatus</keyword>
<evidence type="ECO:0000313" key="9">
    <source>
        <dbReference type="Proteomes" id="UP000005666"/>
    </source>
</evidence>
<dbReference type="GO" id="GO:0000139">
    <property type="term" value="C:Golgi membrane"/>
    <property type="evidence" value="ECO:0007669"/>
    <property type="project" value="UniProtKB-SubCell"/>
</dbReference>
<protein>
    <recommendedName>
        <fullName evidence="5">Endoplasmic reticulum-Golgi intermediate compartment protein</fullName>
    </recommendedName>
</protein>
<name>G8BQC1_TETPH</name>
<dbReference type="AlphaFoldDB" id="G8BQC1"/>
<comment type="similarity">
    <text evidence="5">Belongs to the ERGIC family.</text>
</comment>
<accession>G8BQC1</accession>
<feature type="transmembrane region" description="Helical" evidence="5">
    <location>
        <begin position="301"/>
        <end position="320"/>
    </location>
</feature>
<dbReference type="GO" id="GO:0030134">
    <property type="term" value="C:COPII-coated ER to Golgi transport vesicle"/>
    <property type="evidence" value="ECO:0007669"/>
    <property type="project" value="EnsemblFungi"/>
</dbReference>
<dbReference type="GO" id="GO:0061852">
    <property type="term" value="C:retrograde transporter complex, Golgi to ER"/>
    <property type="evidence" value="ECO:0007669"/>
    <property type="project" value="EnsemblFungi"/>
</dbReference>
<keyword evidence="5" id="KW-0256">Endoplasmic reticulum</keyword>
<dbReference type="InterPro" id="IPR012936">
    <property type="entry name" value="Erv_C"/>
</dbReference>
<organism evidence="8 9">
    <name type="scientific">Tetrapisispora phaffii (strain ATCC 24235 / CBS 4417 / NBRC 1672 / NRRL Y-8282 / UCD 70-5)</name>
    <name type="common">Yeast</name>
    <name type="synonym">Fabospora phaffii</name>
    <dbReference type="NCBI Taxonomy" id="1071381"/>
    <lineage>
        <taxon>Eukaryota</taxon>
        <taxon>Fungi</taxon>
        <taxon>Dikarya</taxon>
        <taxon>Ascomycota</taxon>
        <taxon>Saccharomycotina</taxon>
        <taxon>Saccharomycetes</taxon>
        <taxon>Saccharomycetales</taxon>
        <taxon>Saccharomycetaceae</taxon>
        <taxon>Tetrapisispora</taxon>
    </lineage>
</organism>
<evidence type="ECO:0000256" key="5">
    <source>
        <dbReference type="RuleBase" id="RU369013"/>
    </source>
</evidence>
<dbReference type="RefSeq" id="XP_003684152.1">
    <property type="nucleotide sequence ID" value="XM_003684104.1"/>
</dbReference>
<dbReference type="GO" id="GO:0005789">
    <property type="term" value="C:endoplasmic reticulum membrane"/>
    <property type="evidence" value="ECO:0007669"/>
    <property type="project" value="UniProtKB-SubCell"/>
</dbReference>
<dbReference type="PANTHER" id="PTHR10984">
    <property type="entry name" value="ENDOPLASMIC RETICULUM-GOLGI INTERMEDIATE COMPARTMENT PROTEIN"/>
    <property type="match status" value="1"/>
</dbReference>
<feature type="transmembrane region" description="Helical" evidence="5">
    <location>
        <begin position="29"/>
        <end position="51"/>
    </location>
</feature>
<comment type="function">
    <text evidence="5">Plays a role in transport between endoplasmic reticulum and Golgi.</text>
</comment>
<sequence>MAGLKTFDAFPKTEERHVKKSKKGGLSSILTYAFLLLIAWTEFGSYFGGYIDKQYSVDKDIRKVVQINMDIYVKMPCEWLHVNVLDDTNDRKIVSEELIFEDMPFFVPHGSKVNNLNKVVTPELDDILAEAIPAEFREKIETKPLLGPDGKPIFELTGCHVYGSVTVNRVAGEMQITAKGYGYRDRKRAPKDLIDFNHVVNEFSFGDFYPYIENPLDGTCKMYPNSPFSSYNYFMSVVPTFYQKLGAEIDTNQYSIREYHVDLKNSNVNAKLSTIPGIFLKYDFEPLAIIISDVRLTFLQFIVRLVAILSFVLYIASWIFRAVDKSLIFVLGPKWSLHYQPAANSQGIL</sequence>
<evidence type="ECO:0000313" key="8">
    <source>
        <dbReference type="EMBL" id="CCE61718.1"/>
    </source>
</evidence>
<dbReference type="OrthoDB" id="5541786at2759"/>
<keyword evidence="5" id="KW-0813">Transport</keyword>
<evidence type="ECO:0000259" key="6">
    <source>
        <dbReference type="Pfam" id="PF07970"/>
    </source>
</evidence>
<dbReference type="GO" id="GO:0006890">
    <property type="term" value="P:retrograde vesicle-mediated transport, Golgi to endoplasmic reticulum"/>
    <property type="evidence" value="ECO:0007669"/>
    <property type="project" value="EnsemblFungi"/>
</dbReference>
<dbReference type="KEGG" id="tpf:TPHA_0B00460"/>
<evidence type="ECO:0000256" key="3">
    <source>
        <dbReference type="ARBA" id="ARBA00022989"/>
    </source>
</evidence>
<dbReference type="InterPro" id="IPR045888">
    <property type="entry name" value="Erv"/>
</dbReference>
<dbReference type="GO" id="GO:0042802">
    <property type="term" value="F:identical protein binding"/>
    <property type="evidence" value="ECO:0007669"/>
    <property type="project" value="EnsemblFungi"/>
</dbReference>
<keyword evidence="9" id="KW-1185">Reference proteome</keyword>
<dbReference type="HOGENOM" id="CLU_034705_2_1_1"/>
<dbReference type="eggNOG" id="KOG2667">
    <property type="taxonomic scope" value="Eukaryota"/>
</dbReference>
<dbReference type="Proteomes" id="UP000005666">
    <property type="component" value="Chromosome 2"/>
</dbReference>
<reference evidence="8 9" key="1">
    <citation type="journal article" date="2011" name="Proc. Natl. Acad. Sci. U.S.A.">
        <title>Evolutionary erosion of yeast sex chromosomes by mating-type switching accidents.</title>
        <authorList>
            <person name="Gordon J.L."/>
            <person name="Armisen D."/>
            <person name="Proux-Wera E."/>
            <person name="Oheigeartaigh S.S."/>
            <person name="Byrne K.P."/>
            <person name="Wolfe K.H."/>
        </authorList>
    </citation>
    <scope>NUCLEOTIDE SEQUENCE [LARGE SCALE GENOMIC DNA]</scope>
    <source>
        <strain evidence="9">ATCC 24235 / CBS 4417 / NBRC 1672 / NRRL Y-8282 / UCD 70-5</strain>
    </source>
</reference>
<dbReference type="GO" id="GO:0006888">
    <property type="term" value="P:endoplasmic reticulum to Golgi vesicle-mediated transport"/>
    <property type="evidence" value="ECO:0007669"/>
    <property type="project" value="UniProtKB-UniRule"/>
</dbReference>
<dbReference type="EMBL" id="HE612857">
    <property type="protein sequence ID" value="CCE61718.1"/>
    <property type="molecule type" value="Genomic_DNA"/>
</dbReference>
<feature type="domain" description="Endoplasmic reticulum vesicle transporter N-terminal" evidence="7">
    <location>
        <begin position="4"/>
        <end position="92"/>
    </location>
</feature>